<protein>
    <submittedName>
        <fullName evidence="1">Uncharacterized protein</fullName>
    </submittedName>
</protein>
<dbReference type="EMBL" id="QHKS01000016">
    <property type="protein sequence ID" value="RDK00291.1"/>
    <property type="molecule type" value="Genomic_DNA"/>
</dbReference>
<accession>A0A370N3W7</accession>
<dbReference type="OrthoDB" id="9028763at2"/>
<keyword evidence="2" id="KW-1185">Reference proteome</keyword>
<evidence type="ECO:0000313" key="2">
    <source>
        <dbReference type="Proteomes" id="UP000254875"/>
    </source>
</evidence>
<dbReference type="Proteomes" id="UP000254875">
    <property type="component" value="Unassembled WGS sequence"/>
</dbReference>
<dbReference type="AlphaFoldDB" id="A0A370N3W7"/>
<gene>
    <name evidence="1" type="ORF">DLM46_23500</name>
</gene>
<comment type="caution">
    <text evidence="1">The sequence shown here is derived from an EMBL/GenBank/DDBJ whole genome shotgun (WGS) entry which is preliminary data.</text>
</comment>
<organism evidence="1 2">
    <name type="scientific">Paraburkholderia lacunae</name>
    <dbReference type="NCBI Taxonomy" id="2211104"/>
    <lineage>
        <taxon>Bacteria</taxon>
        <taxon>Pseudomonadati</taxon>
        <taxon>Pseudomonadota</taxon>
        <taxon>Betaproteobacteria</taxon>
        <taxon>Burkholderiales</taxon>
        <taxon>Burkholderiaceae</taxon>
        <taxon>Paraburkholderia</taxon>
    </lineage>
</organism>
<name>A0A370N3W7_9BURK</name>
<proteinExistence type="predicted"/>
<dbReference type="RefSeq" id="WP_115104363.1">
    <property type="nucleotide sequence ID" value="NZ_QHKS01000016.1"/>
</dbReference>
<reference evidence="2" key="1">
    <citation type="submission" date="2018-05" db="EMBL/GenBank/DDBJ databases">
        <authorList>
            <person name="Feng T."/>
        </authorList>
    </citation>
    <scope>NUCLEOTIDE SEQUENCE [LARGE SCALE GENOMIC DNA]</scope>
    <source>
        <strain evidence="2">S27</strain>
    </source>
</reference>
<sequence length="75" mass="8233">MTAERGNESSTLTHSAIWALERLAQPRYGRAAPSLNWSVAQELRNAGFVSVPVPGRGTVSITQAGHDFLRAREER</sequence>
<evidence type="ECO:0000313" key="1">
    <source>
        <dbReference type="EMBL" id="RDK00291.1"/>
    </source>
</evidence>